<sequence>MIALRLSAAILALAIAQPVWAETSKPKPGANPIITDVFTADPAALVVGKRVYLYVGRDDSSVNTYRMPDWRAYSSTDMKRWEAHGVVLKPTDFSWSTGDAYASQVVEKNGKFYFFATAKWRGDETMRASMAIGVAVSDKPTGPFVDAIGKPLITNGMTPQGKHGWSDIDPTVLIDDDGTAWMMWGNENLFLVKLKPNLTELDGPIREIPMANYTEGPWLHKRGKMYYVTFASWDKTKDGEYMSYATAPSVEGPWTYRGVLTGMAHNSNTIHPAIIEFKGKSYFFYHDGGLNIGDQKGGSFRRAVRVEYLYYNDDGTIKPIVQTDEGVSKPAKK</sequence>
<keyword evidence="9" id="KW-1185">Reference proteome</keyword>
<evidence type="ECO:0000256" key="5">
    <source>
        <dbReference type="ARBA" id="ARBA00023295"/>
    </source>
</evidence>
<dbReference type="Gene3D" id="2.115.10.20">
    <property type="entry name" value="Glycosyl hydrolase domain, family 43"/>
    <property type="match status" value="1"/>
</dbReference>
<evidence type="ECO:0000313" key="9">
    <source>
        <dbReference type="Proteomes" id="UP001214854"/>
    </source>
</evidence>
<keyword evidence="3 6" id="KW-0378">Hydrolase</keyword>
<feature type="signal peptide" evidence="7">
    <location>
        <begin position="1"/>
        <end position="21"/>
    </location>
</feature>
<dbReference type="GO" id="GO:0016787">
    <property type="term" value="F:hydrolase activity"/>
    <property type="evidence" value="ECO:0007669"/>
    <property type="project" value="UniProtKB-KW"/>
</dbReference>
<evidence type="ECO:0000313" key="8">
    <source>
        <dbReference type="EMBL" id="MDC7682991.1"/>
    </source>
</evidence>
<comment type="similarity">
    <text evidence="1 6">Belongs to the glycosyl hydrolase 43 family.</text>
</comment>
<feature type="chain" id="PRO_5045604118" evidence="7">
    <location>
        <begin position="22"/>
        <end position="333"/>
    </location>
</feature>
<dbReference type="PANTHER" id="PTHR43772">
    <property type="entry name" value="ENDO-1,4-BETA-XYLANASE"/>
    <property type="match status" value="1"/>
</dbReference>
<proteinExistence type="inferred from homology"/>
<dbReference type="Pfam" id="PF04616">
    <property type="entry name" value="Glyco_hydro_43"/>
    <property type="match status" value="1"/>
</dbReference>
<gene>
    <name evidence="8" type="ORF">PQU92_06870</name>
</gene>
<protein>
    <submittedName>
        <fullName evidence="8">Glycoside hydrolase family 43 protein</fullName>
    </submittedName>
</protein>
<dbReference type="RefSeq" id="WP_272747475.1">
    <property type="nucleotide sequence ID" value="NZ_JAQQKX010000004.1"/>
</dbReference>
<accession>A0ABT5HSG0</accession>
<dbReference type="SUPFAM" id="SSF75005">
    <property type="entry name" value="Arabinanase/levansucrase/invertase"/>
    <property type="match status" value="1"/>
</dbReference>
<name>A0ABT5HSG0_9CAUL</name>
<keyword evidence="2" id="KW-0624">Polysaccharide degradation</keyword>
<keyword evidence="4" id="KW-0119">Carbohydrate metabolism</keyword>
<evidence type="ECO:0000256" key="1">
    <source>
        <dbReference type="ARBA" id="ARBA00009865"/>
    </source>
</evidence>
<evidence type="ECO:0000256" key="7">
    <source>
        <dbReference type="SAM" id="SignalP"/>
    </source>
</evidence>
<evidence type="ECO:0000256" key="6">
    <source>
        <dbReference type="RuleBase" id="RU361187"/>
    </source>
</evidence>
<dbReference type="InterPro" id="IPR023296">
    <property type="entry name" value="Glyco_hydro_beta-prop_sf"/>
</dbReference>
<evidence type="ECO:0000256" key="2">
    <source>
        <dbReference type="ARBA" id="ARBA00022651"/>
    </source>
</evidence>
<keyword evidence="7" id="KW-0732">Signal</keyword>
<dbReference type="Proteomes" id="UP001214854">
    <property type="component" value="Unassembled WGS sequence"/>
</dbReference>
<dbReference type="InterPro" id="IPR006710">
    <property type="entry name" value="Glyco_hydro_43"/>
</dbReference>
<evidence type="ECO:0000256" key="3">
    <source>
        <dbReference type="ARBA" id="ARBA00022801"/>
    </source>
</evidence>
<dbReference type="PANTHER" id="PTHR43772:SF2">
    <property type="entry name" value="PUTATIVE (AFU_ORTHOLOGUE AFUA_2G04480)-RELATED"/>
    <property type="match status" value="1"/>
</dbReference>
<dbReference type="InterPro" id="IPR052176">
    <property type="entry name" value="Glycosyl_Hydrlase_43_Enz"/>
</dbReference>
<dbReference type="CDD" id="cd18618">
    <property type="entry name" value="GH43_Xsa43E-like"/>
    <property type="match status" value="1"/>
</dbReference>
<reference evidence="8 9" key="1">
    <citation type="submission" date="2023-01" db="EMBL/GenBank/DDBJ databases">
        <title>Novel species of the genus Asticcacaulis isolated from rivers.</title>
        <authorList>
            <person name="Lu H."/>
        </authorList>
    </citation>
    <scope>NUCLEOTIDE SEQUENCE [LARGE SCALE GENOMIC DNA]</scope>
    <source>
        <strain evidence="8 9">BYS171W</strain>
    </source>
</reference>
<comment type="caution">
    <text evidence="8">The sequence shown here is derived from an EMBL/GenBank/DDBJ whole genome shotgun (WGS) entry which is preliminary data.</text>
</comment>
<evidence type="ECO:0000256" key="4">
    <source>
        <dbReference type="ARBA" id="ARBA00023277"/>
    </source>
</evidence>
<keyword evidence="2" id="KW-0858">Xylan degradation</keyword>
<keyword evidence="5 6" id="KW-0326">Glycosidase</keyword>
<dbReference type="EMBL" id="JAQQKX010000004">
    <property type="protein sequence ID" value="MDC7682991.1"/>
    <property type="molecule type" value="Genomic_DNA"/>
</dbReference>
<organism evidence="8 9">
    <name type="scientific">Asticcacaulis aquaticus</name>
    <dbReference type="NCBI Taxonomy" id="2984212"/>
    <lineage>
        <taxon>Bacteria</taxon>
        <taxon>Pseudomonadati</taxon>
        <taxon>Pseudomonadota</taxon>
        <taxon>Alphaproteobacteria</taxon>
        <taxon>Caulobacterales</taxon>
        <taxon>Caulobacteraceae</taxon>
        <taxon>Asticcacaulis</taxon>
    </lineage>
</organism>